<proteinExistence type="predicted"/>
<dbReference type="AlphaFoldDB" id="A0ABD3BF47"/>
<sequence length="123" mass="13775">MLKMVVSDGCHSGVSIGSGQLRALIRRRGGGAQDGRRSLLQNAGGFLAARRPTDTDNVNVENKAIRMEAHINVDGESKLENCYWFYNTMQKVENALEMGVFEDNELEYRFIRCCTSLSVSIRE</sequence>
<protein>
    <submittedName>
        <fullName evidence="1">Uncharacterized protein</fullName>
    </submittedName>
</protein>
<accession>A0ABD3BF47</accession>
<organism evidence="1 2">
    <name type="scientific">Castilleja foliolosa</name>
    <dbReference type="NCBI Taxonomy" id="1961234"/>
    <lineage>
        <taxon>Eukaryota</taxon>
        <taxon>Viridiplantae</taxon>
        <taxon>Streptophyta</taxon>
        <taxon>Embryophyta</taxon>
        <taxon>Tracheophyta</taxon>
        <taxon>Spermatophyta</taxon>
        <taxon>Magnoliopsida</taxon>
        <taxon>eudicotyledons</taxon>
        <taxon>Gunneridae</taxon>
        <taxon>Pentapetalae</taxon>
        <taxon>asterids</taxon>
        <taxon>lamiids</taxon>
        <taxon>Lamiales</taxon>
        <taxon>Orobanchaceae</taxon>
        <taxon>Pedicularideae</taxon>
        <taxon>Castillejinae</taxon>
        <taxon>Castilleja</taxon>
    </lineage>
</organism>
<reference evidence="2" key="1">
    <citation type="journal article" date="2024" name="IScience">
        <title>Strigolactones Initiate the Formation of Haustorium-like Structures in Castilleja.</title>
        <authorList>
            <person name="Buerger M."/>
            <person name="Peterson D."/>
            <person name="Chory J."/>
        </authorList>
    </citation>
    <scope>NUCLEOTIDE SEQUENCE [LARGE SCALE GENOMIC DNA]</scope>
</reference>
<dbReference type="EMBL" id="JAVIJP010000099">
    <property type="protein sequence ID" value="KAL3616026.1"/>
    <property type="molecule type" value="Genomic_DNA"/>
</dbReference>
<name>A0ABD3BF47_9LAMI</name>
<evidence type="ECO:0000313" key="1">
    <source>
        <dbReference type="EMBL" id="KAL3616026.1"/>
    </source>
</evidence>
<comment type="caution">
    <text evidence="1">The sequence shown here is derived from an EMBL/GenBank/DDBJ whole genome shotgun (WGS) entry which is preliminary data.</text>
</comment>
<gene>
    <name evidence="1" type="ORF">CASFOL_040320</name>
</gene>
<evidence type="ECO:0000313" key="2">
    <source>
        <dbReference type="Proteomes" id="UP001632038"/>
    </source>
</evidence>
<dbReference type="Proteomes" id="UP001632038">
    <property type="component" value="Unassembled WGS sequence"/>
</dbReference>
<keyword evidence="2" id="KW-1185">Reference proteome</keyword>